<dbReference type="Proteomes" id="UP000191522">
    <property type="component" value="Unassembled WGS sequence"/>
</dbReference>
<keyword evidence="2" id="KW-1185">Reference proteome</keyword>
<dbReference type="OMA" id="AQSEIPH"/>
<name>A0A1V6PBY0_PENDC</name>
<evidence type="ECO:0000313" key="1">
    <source>
        <dbReference type="EMBL" id="OQD74026.1"/>
    </source>
</evidence>
<dbReference type="STRING" id="69771.A0A1V6PBY0"/>
<protein>
    <submittedName>
        <fullName evidence="1">Uncharacterized protein</fullName>
    </submittedName>
</protein>
<accession>A0A1V6PBY0</accession>
<proteinExistence type="predicted"/>
<dbReference type="AlphaFoldDB" id="A0A1V6PBY0"/>
<gene>
    <name evidence="1" type="ORF">PENDEC_c012G04858</name>
</gene>
<dbReference type="OrthoDB" id="3649348at2759"/>
<dbReference type="EMBL" id="MDYL01000012">
    <property type="protein sequence ID" value="OQD74026.1"/>
    <property type="molecule type" value="Genomic_DNA"/>
</dbReference>
<organism evidence="1 2">
    <name type="scientific">Penicillium decumbens</name>
    <dbReference type="NCBI Taxonomy" id="69771"/>
    <lineage>
        <taxon>Eukaryota</taxon>
        <taxon>Fungi</taxon>
        <taxon>Dikarya</taxon>
        <taxon>Ascomycota</taxon>
        <taxon>Pezizomycotina</taxon>
        <taxon>Eurotiomycetes</taxon>
        <taxon>Eurotiomycetidae</taxon>
        <taxon>Eurotiales</taxon>
        <taxon>Aspergillaceae</taxon>
        <taxon>Penicillium</taxon>
    </lineage>
</organism>
<sequence length="172" mass="18684">MYRPMPLYRALQRSRFPIRTMSTLPKPLPVVLCGKNADIGGPVSSLLQPDYEVVHFIQTKEAALAEIPHHLAGRGPQSSGDNGVGTHEYGRPVRAVIFGRGYSLEDIEHFYKASAGSNVEPVAWIAGDPAKKPNPNAPPPGPGYAQVATDGVKVVLEKWKEEGATEDGIFLW</sequence>
<evidence type="ECO:0000313" key="2">
    <source>
        <dbReference type="Proteomes" id="UP000191522"/>
    </source>
</evidence>
<comment type="caution">
    <text evidence="1">The sequence shown here is derived from an EMBL/GenBank/DDBJ whole genome shotgun (WGS) entry which is preliminary data.</text>
</comment>
<reference evidence="2" key="1">
    <citation type="journal article" date="2017" name="Nat. Microbiol.">
        <title>Global analysis of biosynthetic gene clusters reveals vast potential of secondary metabolite production in Penicillium species.</title>
        <authorList>
            <person name="Nielsen J.C."/>
            <person name="Grijseels S."/>
            <person name="Prigent S."/>
            <person name="Ji B."/>
            <person name="Dainat J."/>
            <person name="Nielsen K.F."/>
            <person name="Frisvad J.C."/>
            <person name="Workman M."/>
            <person name="Nielsen J."/>
        </authorList>
    </citation>
    <scope>NUCLEOTIDE SEQUENCE [LARGE SCALE GENOMIC DNA]</scope>
    <source>
        <strain evidence="2">IBT 11843</strain>
    </source>
</reference>